<feature type="compositionally biased region" description="Basic and acidic residues" evidence="1">
    <location>
        <begin position="123"/>
        <end position="132"/>
    </location>
</feature>
<evidence type="ECO:0000313" key="3">
    <source>
        <dbReference type="Proteomes" id="UP001530293"/>
    </source>
</evidence>
<accession>A0ABD3M3P8</accession>
<feature type="compositionally biased region" description="Basic and acidic residues" evidence="1">
    <location>
        <begin position="103"/>
        <end position="113"/>
    </location>
</feature>
<dbReference type="EMBL" id="JALLBG020000227">
    <property type="protein sequence ID" value="KAL3758635.1"/>
    <property type="molecule type" value="Genomic_DNA"/>
</dbReference>
<protein>
    <submittedName>
        <fullName evidence="2">Uncharacterized protein</fullName>
    </submittedName>
</protein>
<proteinExistence type="predicted"/>
<sequence length="566" mass="63728">MTTTTAMLRRQQEQQRLLDQALRHGSYLWTDLDVENALLWFQPLASSGSDAAADEQHLQQQVDEGCEFLRRLLRAPGGSICLPRPKAPNSTRKRKKSSLSRAKSHEHENDGRSSNEGGHPPSKTKDGTTRLNEDEDQSSPLQSVLLGYYQQFLASPNNTDPSRTLKINSNNEEEDHELGSGLNDCHFTATDIHHAEMASSRLLTDLNSIITARKQANDIYTAYINVVTRENAMDTDATTTERPGDSTMSSAIDEYMTRPTTCTRRVYASSIYDRLLNLCRKNNGAENYNATRLFESESGDNPEIQRLVTKLFRLASTNVNIQEVILLVLLEPVRRLECIQKQQCNSTSAPPIPLSTSLWRHVSAETIEKACTSYPLPLIIQSILTTGPRSAAHNFLGDTSLVSTTSSLLASEASTTREEGMNSSQSILWWTLPSPLICTISQLYFPIACMYIQYWIERAVIGHEKLYEASPTGDGQVLNSGEMDPIVIRRNRNLNNNVEEPFFHAIRRIEQFSSTSDRLNYLRDRSLQSMEKESSSLTMSISSYEDENSAFRRLLAWKAVHRALKK</sequence>
<name>A0ABD3M3P8_9STRA</name>
<feature type="compositionally biased region" description="Basic residues" evidence="1">
    <location>
        <begin position="91"/>
        <end position="102"/>
    </location>
</feature>
<evidence type="ECO:0000256" key="1">
    <source>
        <dbReference type="SAM" id="MobiDB-lite"/>
    </source>
</evidence>
<feature type="region of interest" description="Disordered" evidence="1">
    <location>
        <begin position="77"/>
        <end position="138"/>
    </location>
</feature>
<keyword evidence="3" id="KW-1185">Reference proteome</keyword>
<dbReference type="Proteomes" id="UP001530293">
    <property type="component" value="Unassembled WGS sequence"/>
</dbReference>
<gene>
    <name evidence="2" type="ORF">ACHAWU_005221</name>
</gene>
<evidence type="ECO:0000313" key="2">
    <source>
        <dbReference type="EMBL" id="KAL3758635.1"/>
    </source>
</evidence>
<comment type="caution">
    <text evidence="2">The sequence shown here is derived from an EMBL/GenBank/DDBJ whole genome shotgun (WGS) entry which is preliminary data.</text>
</comment>
<reference evidence="2 3" key="1">
    <citation type="submission" date="2024-10" db="EMBL/GenBank/DDBJ databases">
        <title>Updated reference genomes for cyclostephanoid diatoms.</title>
        <authorList>
            <person name="Roberts W.R."/>
            <person name="Alverson A.J."/>
        </authorList>
    </citation>
    <scope>NUCLEOTIDE SEQUENCE [LARGE SCALE GENOMIC DNA]</scope>
    <source>
        <strain evidence="2 3">AJA232-27</strain>
    </source>
</reference>
<organism evidence="2 3">
    <name type="scientific">Discostella pseudostelligera</name>
    <dbReference type="NCBI Taxonomy" id="259834"/>
    <lineage>
        <taxon>Eukaryota</taxon>
        <taxon>Sar</taxon>
        <taxon>Stramenopiles</taxon>
        <taxon>Ochrophyta</taxon>
        <taxon>Bacillariophyta</taxon>
        <taxon>Coscinodiscophyceae</taxon>
        <taxon>Thalassiosirophycidae</taxon>
        <taxon>Stephanodiscales</taxon>
        <taxon>Stephanodiscaceae</taxon>
        <taxon>Discostella</taxon>
    </lineage>
</organism>
<dbReference type="AlphaFoldDB" id="A0ABD3M3P8"/>